<keyword evidence="3" id="KW-1185">Reference proteome</keyword>
<accession>A0A4Y8VIG1</accession>
<protein>
    <recommendedName>
        <fullName evidence="4">Starch-binding module 26 domain-containing protein</fullName>
    </recommendedName>
</protein>
<comment type="caution">
    <text evidence="2">The sequence shown here is derived from an EMBL/GenBank/DDBJ whole genome shotgun (WGS) entry which is preliminary data.</text>
</comment>
<evidence type="ECO:0000313" key="3">
    <source>
        <dbReference type="Proteomes" id="UP000297872"/>
    </source>
</evidence>
<dbReference type="EMBL" id="SGVY01000021">
    <property type="protein sequence ID" value="TFH80236.1"/>
    <property type="molecule type" value="Genomic_DNA"/>
</dbReference>
<evidence type="ECO:0000256" key="1">
    <source>
        <dbReference type="SAM" id="SignalP"/>
    </source>
</evidence>
<dbReference type="OrthoDB" id="1082871at2"/>
<dbReference type="RefSeq" id="WP_134843570.1">
    <property type="nucleotide sequence ID" value="NZ_SGVY01000021.1"/>
</dbReference>
<feature type="chain" id="PRO_5021244103" description="Starch-binding module 26 domain-containing protein" evidence="1">
    <location>
        <begin position="27"/>
        <end position="905"/>
    </location>
</feature>
<evidence type="ECO:0008006" key="4">
    <source>
        <dbReference type="Google" id="ProtNLM"/>
    </source>
</evidence>
<keyword evidence="1" id="KW-0732">Signal</keyword>
<sequence>MKKRFTLMMMVLCFLMSIPLKMMAFAEVKAVSHYLQPGNWTENDNFKFNTTDGKIYTCKLDNVPSGTQAIWFRIVKEGKEYGPGNGSSSDLVLTGTYQQIFEGTSNALKIVPTSGKTSYTITYNYETNQIKYDAPESGGTEGGGGSTTVDWNTVTTNRLKDHVYTQGFYLAGNFFTFDEKDKINYDDAVFKFQQQNDQSISEAATTPYDVYMVEIPASLTAHAQVMYVDETGKAVKVFGPTSACGISETYPSTEAKSTNWETLNGTVKFSEDNNYWNFVTRNKRPDEYSDGLYEVYIAVDKTTHEPAKWMITHQAKKRVAYFISDAPDATVMPLYDTYKKDDPQFSNKFFATVNLAANRSYYVISNYVRDKLYTEWAKSYGAFNPELHAISCPTTNKLFMLGNGGLEYIGKDPENEVLPNEAPVKINKRNFGVQIVEYNPSKGDDNRCKDNNHFGFIGELILRTDRAVLTSVSLVGDAIPGTLNADKSWNYKSNAADMVYDETEQCYKARVVTTSDAYGKPFRFVGNHDEKITWYENTNTDKNEMAKYPYDSESAPGHTADVNDPNKVDYTEKGDPTSEDYNSWNIIWNRPAGRWTVRLYFHTYSDGNDPKTDYYYTITANRDMELHDLGDVVYGSETNKQNITNLGGYRYMRTWSAQKSWKISDKVDIFVVSSITDDKSGDVKMTLKNINGYVSGGDDHVIPANTGVILATTSEAASKIPGAKFKSREDFTSYNNLVIPMEQYKDDVEYKDQNFLKPILVSRVIPSSDADNYNYLFGYYNAQIATGDKINYGADEYLLGFWISKGSKPYLSNSSYLPIAKEKAATMNRLGTSYDDFGPAVGSAKKVPGVIFDFDNVGGTTGINEVVNQSTKLNDGKYYTLSGQQVEKPTAGGIYIHNGRKFVVK</sequence>
<organism evidence="2 3">
    <name type="scientific">Segatella hominis</name>
    <dbReference type="NCBI Taxonomy" id="2518605"/>
    <lineage>
        <taxon>Bacteria</taxon>
        <taxon>Pseudomonadati</taxon>
        <taxon>Bacteroidota</taxon>
        <taxon>Bacteroidia</taxon>
        <taxon>Bacteroidales</taxon>
        <taxon>Prevotellaceae</taxon>
        <taxon>Segatella</taxon>
    </lineage>
</organism>
<dbReference type="Proteomes" id="UP000297872">
    <property type="component" value="Unassembled WGS sequence"/>
</dbReference>
<feature type="signal peptide" evidence="1">
    <location>
        <begin position="1"/>
        <end position="26"/>
    </location>
</feature>
<dbReference type="AlphaFoldDB" id="A0A4Y8VIG1"/>
<name>A0A4Y8VIG1_9BACT</name>
<evidence type="ECO:0000313" key="2">
    <source>
        <dbReference type="EMBL" id="TFH80236.1"/>
    </source>
</evidence>
<reference evidence="2 3" key="1">
    <citation type="submission" date="2019-02" db="EMBL/GenBank/DDBJ databases">
        <title>Draft Genome Sequence of the Prevotella sp. BCRC 81118, Isolated from Human Feces.</title>
        <authorList>
            <person name="Huang C.-H."/>
        </authorList>
    </citation>
    <scope>NUCLEOTIDE SEQUENCE [LARGE SCALE GENOMIC DNA]</scope>
    <source>
        <strain evidence="2 3">BCRC 81118</strain>
    </source>
</reference>
<gene>
    <name evidence="2" type="ORF">EXN75_09155</name>
</gene>
<dbReference type="GeneID" id="302995454"/>
<proteinExistence type="predicted"/>